<feature type="domain" description="POTRA" evidence="9">
    <location>
        <begin position="28"/>
        <end position="104"/>
    </location>
</feature>
<keyword evidence="3 8" id="KW-0132">Cell division</keyword>
<dbReference type="InterPro" id="IPR034746">
    <property type="entry name" value="POTRA"/>
</dbReference>
<evidence type="ECO:0000256" key="8">
    <source>
        <dbReference type="HAMAP-Rule" id="MF_00912"/>
    </source>
</evidence>
<accession>A0ABX5SIU5</accession>
<dbReference type="InterPro" id="IPR026580">
    <property type="entry name" value="DivIB"/>
</dbReference>
<evidence type="ECO:0000256" key="1">
    <source>
        <dbReference type="ARBA" id="ARBA00004370"/>
    </source>
</evidence>
<gene>
    <name evidence="8" type="primary">divIB</name>
    <name evidence="10" type="ORF">EW139_03710</name>
</gene>
<proteinExistence type="inferred from homology"/>
<dbReference type="RefSeq" id="WP_013102613.1">
    <property type="nucleotide sequence ID" value="NZ_CP037939.1"/>
</dbReference>
<dbReference type="InterPro" id="IPR050487">
    <property type="entry name" value="FtsQ_DivIB"/>
</dbReference>
<dbReference type="Gene3D" id="3.40.50.10960">
    <property type="match status" value="1"/>
</dbReference>
<keyword evidence="5 8" id="KW-1133">Transmembrane helix</keyword>
<evidence type="ECO:0000256" key="7">
    <source>
        <dbReference type="ARBA" id="ARBA00023306"/>
    </source>
</evidence>
<comment type="subcellular location">
    <subcellularLocation>
        <location evidence="8">Cell membrane</location>
        <topology evidence="8">Single-pass type II membrane protein</topology>
    </subcellularLocation>
    <subcellularLocation>
        <location evidence="1">Membrane</location>
    </subcellularLocation>
    <text evidence="8">Localizes to the division septum.</text>
</comment>
<comment type="similarity">
    <text evidence="8">Belongs to the FtsQ/DivIB family. DivIB subfamily.</text>
</comment>
<evidence type="ECO:0000256" key="4">
    <source>
        <dbReference type="ARBA" id="ARBA00022692"/>
    </source>
</evidence>
<dbReference type="Proteomes" id="UP000295756">
    <property type="component" value="Chromosome"/>
</dbReference>
<evidence type="ECO:0000259" key="9">
    <source>
        <dbReference type="PROSITE" id="PS51779"/>
    </source>
</evidence>
<comment type="function">
    <text evidence="8">Cell division protein that may be involved in stabilizing or promoting the assembly of the division complex.</text>
</comment>
<dbReference type="GO" id="GO:0051301">
    <property type="term" value="P:cell division"/>
    <property type="evidence" value="ECO:0007669"/>
    <property type="project" value="UniProtKB-KW"/>
</dbReference>
<dbReference type="PANTHER" id="PTHR37820:SF1">
    <property type="entry name" value="CELL DIVISION PROTEIN FTSQ"/>
    <property type="match status" value="1"/>
</dbReference>
<dbReference type="Pfam" id="PF03799">
    <property type="entry name" value="FtsQ_DivIB_C"/>
    <property type="match status" value="1"/>
</dbReference>
<dbReference type="InterPro" id="IPR005548">
    <property type="entry name" value="Cell_div_FtsQ/DivIB_C"/>
</dbReference>
<dbReference type="PROSITE" id="PS51779">
    <property type="entry name" value="POTRA"/>
    <property type="match status" value="1"/>
</dbReference>
<evidence type="ECO:0000256" key="2">
    <source>
        <dbReference type="ARBA" id="ARBA00022475"/>
    </source>
</evidence>
<keyword evidence="7 8" id="KW-0131">Cell cycle</keyword>
<name>A0ABX5SIU5_9LACO</name>
<dbReference type="EMBL" id="CP037939">
    <property type="protein sequence ID" value="QBR47274.1"/>
    <property type="molecule type" value="Genomic_DNA"/>
</dbReference>
<dbReference type="HAMAP" id="MF_00912">
    <property type="entry name" value="DivIB"/>
    <property type="match status" value="1"/>
</dbReference>
<evidence type="ECO:0000256" key="6">
    <source>
        <dbReference type="ARBA" id="ARBA00023136"/>
    </source>
</evidence>
<evidence type="ECO:0000256" key="5">
    <source>
        <dbReference type="ARBA" id="ARBA00022989"/>
    </source>
</evidence>
<evidence type="ECO:0000313" key="10">
    <source>
        <dbReference type="EMBL" id="QBR47274.1"/>
    </source>
</evidence>
<evidence type="ECO:0000256" key="3">
    <source>
        <dbReference type="ARBA" id="ARBA00022618"/>
    </source>
</evidence>
<organism evidence="10 11">
    <name type="scientific">Leuconostoc kimchii</name>
    <dbReference type="NCBI Taxonomy" id="136609"/>
    <lineage>
        <taxon>Bacteria</taxon>
        <taxon>Bacillati</taxon>
        <taxon>Bacillota</taxon>
        <taxon>Bacilli</taxon>
        <taxon>Lactobacillales</taxon>
        <taxon>Lactobacillaceae</taxon>
        <taxon>Leuconostoc</taxon>
    </lineage>
</organism>
<sequence>MKIKWPLQLWISLAVFVTIAVGTLLLLQPWQTIKTVTVQSTSIPSEKIERYAGIYPNTPSWKVTGQTQFIAQKIVKHDDKIDTAKVTQEGSHVTIDIAEKVTAGYIQKSKQWYVINRNGIQKKIEIPEGNAPVYTGFNNPADVKTVVSEFVKLELTLRQNISQINFSPNKDNANRLLIIMNDGNTVYATIGTFGKKISYYPGIAAQMPSKGVVDLQFGAYSYAYGTAQANGTKKKADNKAHQKQ</sequence>
<keyword evidence="2 8" id="KW-1003">Cell membrane</keyword>
<keyword evidence="4 8" id="KW-0812">Transmembrane</keyword>
<reference evidence="10 11" key="1">
    <citation type="submission" date="2019-03" db="EMBL/GenBank/DDBJ databases">
        <title>Complete Genome Sequence of Leuconostoc kimchii strain NKJ218 Isolated from Homemade Kimchi.</title>
        <authorList>
            <person name="Jung J.Y."/>
            <person name="Jin H.M."/>
            <person name="Jung J.-W."/>
            <person name="Lee S.-Y."/>
            <person name="Ryu B.-G."/>
            <person name="Han S.-S."/>
            <person name="Kang H.K."/>
            <person name="Choi H.W."/>
            <person name="Chung E.J."/>
            <person name="Choi K.-M."/>
        </authorList>
    </citation>
    <scope>NUCLEOTIDE SEQUENCE [LARGE SCALE GENOMIC DNA]</scope>
    <source>
        <strain evidence="10 11">NKJ218</strain>
    </source>
</reference>
<feature type="transmembrane region" description="Helical" evidence="8">
    <location>
        <begin position="7"/>
        <end position="27"/>
    </location>
</feature>
<keyword evidence="11" id="KW-1185">Reference proteome</keyword>
<dbReference type="PANTHER" id="PTHR37820">
    <property type="entry name" value="CELL DIVISION PROTEIN DIVIB"/>
    <property type="match status" value="1"/>
</dbReference>
<protein>
    <recommendedName>
        <fullName evidence="8">Cell division protein DivIB</fullName>
    </recommendedName>
</protein>
<keyword evidence="6 8" id="KW-0472">Membrane</keyword>
<evidence type="ECO:0000313" key="11">
    <source>
        <dbReference type="Proteomes" id="UP000295756"/>
    </source>
</evidence>